<feature type="signal peptide" evidence="3">
    <location>
        <begin position="1"/>
        <end position="18"/>
    </location>
</feature>
<dbReference type="OMA" id="MAGQPWV"/>
<evidence type="ECO:0000256" key="1">
    <source>
        <dbReference type="SAM" id="MobiDB-lite"/>
    </source>
</evidence>
<keyword evidence="2" id="KW-0812">Transmembrane</keyword>
<evidence type="ECO:0008006" key="6">
    <source>
        <dbReference type="Google" id="ProtNLM"/>
    </source>
</evidence>
<dbReference type="AlphaFoldDB" id="A0A1L9N0L2"/>
<dbReference type="EMBL" id="KV878204">
    <property type="protein sequence ID" value="OJI82655.1"/>
    <property type="molecule type" value="Genomic_DNA"/>
</dbReference>
<feature type="region of interest" description="Disordered" evidence="1">
    <location>
        <begin position="132"/>
        <end position="162"/>
    </location>
</feature>
<keyword evidence="3" id="KW-0732">Signal</keyword>
<name>A0A1L9N0L2_ASPTC</name>
<feature type="region of interest" description="Disordered" evidence="1">
    <location>
        <begin position="210"/>
        <end position="254"/>
    </location>
</feature>
<feature type="transmembrane region" description="Helical" evidence="2">
    <location>
        <begin position="179"/>
        <end position="201"/>
    </location>
</feature>
<keyword evidence="2" id="KW-1133">Transmembrane helix</keyword>
<gene>
    <name evidence="4" type="ORF">ASPTUDRAFT_43937</name>
</gene>
<reference evidence="5" key="1">
    <citation type="journal article" date="2017" name="Genome Biol.">
        <title>Comparative genomics reveals high biological diversity and specific adaptations in the industrially and medically important fungal genus Aspergillus.</title>
        <authorList>
            <person name="de Vries R.P."/>
            <person name="Riley R."/>
            <person name="Wiebenga A."/>
            <person name="Aguilar-Osorio G."/>
            <person name="Amillis S."/>
            <person name="Uchima C.A."/>
            <person name="Anderluh G."/>
            <person name="Asadollahi M."/>
            <person name="Askin M."/>
            <person name="Barry K."/>
            <person name="Battaglia E."/>
            <person name="Bayram O."/>
            <person name="Benocci T."/>
            <person name="Braus-Stromeyer S.A."/>
            <person name="Caldana C."/>
            <person name="Canovas D."/>
            <person name="Cerqueira G.C."/>
            <person name="Chen F."/>
            <person name="Chen W."/>
            <person name="Choi C."/>
            <person name="Clum A."/>
            <person name="Dos Santos R.A."/>
            <person name="Damasio A.R."/>
            <person name="Diallinas G."/>
            <person name="Emri T."/>
            <person name="Fekete E."/>
            <person name="Flipphi M."/>
            <person name="Freyberg S."/>
            <person name="Gallo A."/>
            <person name="Gournas C."/>
            <person name="Habgood R."/>
            <person name="Hainaut M."/>
            <person name="Harispe M.L."/>
            <person name="Henrissat B."/>
            <person name="Hilden K.S."/>
            <person name="Hope R."/>
            <person name="Hossain A."/>
            <person name="Karabika E."/>
            <person name="Karaffa L."/>
            <person name="Karanyi Z."/>
            <person name="Krasevec N."/>
            <person name="Kuo A."/>
            <person name="Kusch H."/>
            <person name="LaButti K."/>
            <person name="Lagendijk E.L."/>
            <person name="Lapidus A."/>
            <person name="Levasseur A."/>
            <person name="Lindquist E."/>
            <person name="Lipzen A."/>
            <person name="Logrieco A.F."/>
            <person name="MacCabe A."/>
            <person name="Maekelae M.R."/>
            <person name="Malavazi I."/>
            <person name="Melin P."/>
            <person name="Meyer V."/>
            <person name="Mielnichuk N."/>
            <person name="Miskei M."/>
            <person name="Molnar A.P."/>
            <person name="Mule G."/>
            <person name="Ngan C.Y."/>
            <person name="Orejas M."/>
            <person name="Orosz E."/>
            <person name="Ouedraogo J.P."/>
            <person name="Overkamp K.M."/>
            <person name="Park H.-S."/>
            <person name="Perrone G."/>
            <person name="Piumi F."/>
            <person name="Punt P.J."/>
            <person name="Ram A.F."/>
            <person name="Ramon A."/>
            <person name="Rauscher S."/>
            <person name="Record E."/>
            <person name="Riano-Pachon D.M."/>
            <person name="Robert V."/>
            <person name="Roehrig J."/>
            <person name="Ruller R."/>
            <person name="Salamov A."/>
            <person name="Salih N.S."/>
            <person name="Samson R.A."/>
            <person name="Sandor E."/>
            <person name="Sanguinetti M."/>
            <person name="Schuetze T."/>
            <person name="Sepcic K."/>
            <person name="Shelest E."/>
            <person name="Sherlock G."/>
            <person name="Sophianopoulou V."/>
            <person name="Squina F.M."/>
            <person name="Sun H."/>
            <person name="Susca A."/>
            <person name="Todd R.B."/>
            <person name="Tsang A."/>
            <person name="Unkles S.E."/>
            <person name="van de Wiele N."/>
            <person name="van Rossen-Uffink D."/>
            <person name="Oliveira J.V."/>
            <person name="Vesth T.C."/>
            <person name="Visser J."/>
            <person name="Yu J.-H."/>
            <person name="Zhou M."/>
            <person name="Andersen M.R."/>
            <person name="Archer D.B."/>
            <person name="Baker S.E."/>
            <person name="Benoit I."/>
            <person name="Brakhage A.A."/>
            <person name="Braus G.H."/>
            <person name="Fischer R."/>
            <person name="Frisvad J.C."/>
            <person name="Goldman G.H."/>
            <person name="Houbraken J."/>
            <person name="Oakley B."/>
            <person name="Pocsi I."/>
            <person name="Scazzocchio C."/>
            <person name="Seiboth B."/>
            <person name="vanKuyk P.A."/>
            <person name="Wortman J."/>
            <person name="Dyer P.S."/>
            <person name="Grigoriev I.V."/>
        </authorList>
    </citation>
    <scope>NUCLEOTIDE SEQUENCE [LARGE SCALE GENOMIC DNA]</scope>
    <source>
        <strain evidence="5">CBS 134.48</strain>
    </source>
</reference>
<dbReference type="OrthoDB" id="5390143at2759"/>
<proteinExistence type="predicted"/>
<accession>A0A1L9N0L2</accession>
<dbReference type="VEuPathDB" id="FungiDB:ASPTUDRAFT_43937"/>
<organism evidence="4 5">
    <name type="scientific">Aspergillus tubingensis (strain CBS 134.48)</name>
    <dbReference type="NCBI Taxonomy" id="767770"/>
    <lineage>
        <taxon>Eukaryota</taxon>
        <taxon>Fungi</taxon>
        <taxon>Dikarya</taxon>
        <taxon>Ascomycota</taxon>
        <taxon>Pezizomycotina</taxon>
        <taxon>Eurotiomycetes</taxon>
        <taxon>Eurotiomycetidae</taxon>
        <taxon>Eurotiales</taxon>
        <taxon>Aspergillaceae</taxon>
        <taxon>Aspergillus</taxon>
        <taxon>Aspergillus subgen. Circumdati</taxon>
    </lineage>
</organism>
<sequence length="254" mass="27278">MLSLLLVPLFFFVHITQGSDSNNYFITPSSNTGINPVWTLGEEQVINWKTTLGVFNISFWQQSLVQQSAASQGNIYSKIHSTDQVTNFTWVVQLYGFDLDYSNVFFLWINPDGPDGFVSCYFNITKPTATSTTSSLTESATSTQSQNATSSPSITSNISAQPTASASSDAAQLTTTGQIALGVGIGIGVPVLAALAALVWLKARANKTPAMPAAVPGTMPAWPQMRQPQQLPPKEMQGSDPTDNYPELPGPDAH</sequence>
<evidence type="ECO:0000313" key="4">
    <source>
        <dbReference type="EMBL" id="OJI82655.1"/>
    </source>
</evidence>
<evidence type="ECO:0000256" key="2">
    <source>
        <dbReference type="SAM" id="Phobius"/>
    </source>
</evidence>
<evidence type="ECO:0000313" key="5">
    <source>
        <dbReference type="Proteomes" id="UP000184304"/>
    </source>
</evidence>
<dbReference type="Proteomes" id="UP000184304">
    <property type="component" value="Unassembled WGS sequence"/>
</dbReference>
<keyword evidence="2" id="KW-0472">Membrane</keyword>
<keyword evidence="5" id="KW-1185">Reference proteome</keyword>
<feature type="chain" id="PRO_5012386044" description="Mid2 domain-containing protein" evidence="3">
    <location>
        <begin position="19"/>
        <end position="254"/>
    </location>
</feature>
<protein>
    <recommendedName>
        <fullName evidence="6">Mid2 domain-containing protein</fullName>
    </recommendedName>
</protein>
<dbReference type="STRING" id="767770.A0A1L9N0L2"/>
<evidence type="ECO:0000256" key="3">
    <source>
        <dbReference type="SAM" id="SignalP"/>
    </source>
</evidence>
<feature type="compositionally biased region" description="Low complexity" evidence="1">
    <location>
        <begin position="132"/>
        <end position="153"/>
    </location>
</feature>